<dbReference type="GO" id="GO:0016020">
    <property type="term" value="C:membrane"/>
    <property type="evidence" value="ECO:0007669"/>
    <property type="project" value="UniProtKB-SubCell"/>
</dbReference>
<dbReference type="Pfam" id="PF00999">
    <property type="entry name" value="Na_H_Exchanger"/>
    <property type="match status" value="1"/>
</dbReference>
<evidence type="ECO:0000313" key="11">
    <source>
        <dbReference type="EMBL" id="AEH37143.1"/>
    </source>
</evidence>
<dbReference type="HOGENOM" id="CLU_017738_0_0_2"/>
<dbReference type="GeneID" id="10797480"/>
<keyword evidence="4 8" id="KW-0812">Transmembrane</keyword>
<feature type="transmembrane region" description="Helical" evidence="8">
    <location>
        <begin position="348"/>
        <end position="368"/>
    </location>
</feature>
<feature type="transmembrane region" description="Helical" evidence="8">
    <location>
        <begin position="108"/>
        <end position="129"/>
    </location>
</feature>
<feature type="transmembrane region" description="Helical" evidence="8">
    <location>
        <begin position="284"/>
        <end position="302"/>
    </location>
</feature>
<dbReference type="STRING" id="797210.Halxa_2525"/>
<feature type="transmembrane region" description="Helical" evidence="8">
    <location>
        <begin position="75"/>
        <end position="96"/>
    </location>
</feature>
<evidence type="ECO:0000256" key="7">
    <source>
        <dbReference type="ARBA" id="ARBA00023136"/>
    </source>
</evidence>
<dbReference type="RefSeq" id="WP_013880033.1">
    <property type="nucleotide sequence ID" value="NC_015666.1"/>
</dbReference>
<sequence length="696" mass="74116">MLLLSLPTLSSLAASTPGAVPVRDPILIFGLAMLVFLTAPLVLQRYRLPGIVGIIVVGAAIGPNGAGLLERDETIVLLGEVGIVYLMFVAGLEINLSQFIAYKDRSVVFGLLSFVVPQAVGTLVGVAALDLSLGAASLFAAIFSSHTLLAYPIVSRLGIARVESVTATIGGTIVTDTLALLVLAVVVAAERGAIGPLFWLELTGKLALFFAGVWLLVPRLGRWFFRTVEQESYFEFLFVMVVLFAAASSAAAAGVEGIIGAFLAGLALNRLVPESGPLMNRIEFVGNALFIPFFLLSVGMLVDVRVLTAGLETVTIAVAFLALVTTTKYAAAWLTAERYGYTHDETMVMFGLSVGQAAAALAIVLIGFETGLLDEAMVNAVVVMILVVSVFSPAVVDRYGRALVSDRAEYDPATAPQRLMLAFPGPSDRTPNRQRLVDLAVAVREPEAAQPLYAATVARPDPGEPARRTEAEIAEIEASFAETEAYTAGAEVPIELETRIDDDVADGISRAAVENRITTLLVGWDGSPSPRRTFGTVIDRLLGRTSQQVLVARLSQPLNTTDEIVAVLPPGIDRNEGFYGTVRTLAHLADGIDASIRAVAVGRTADRYERLFELVDPDVPVTVDGADGWPGARDRLRTVGETDLAVLVSARRGATGWHSELETLPADLAQTIDGNVVVMYPSGDGRGDDRQFLRFD</sequence>
<evidence type="ECO:0000256" key="4">
    <source>
        <dbReference type="ARBA" id="ARBA00022692"/>
    </source>
</evidence>
<feature type="domain" description="Cation/H+ exchanger transmembrane" evidence="10">
    <location>
        <begin position="34"/>
        <end position="394"/>
    </location>
</feature>
<dbReference type="SUPFAM" id="SSF52402">
    <property type="entry name" value="Adenine nucleotide alpha hydrolases-like"/>
    <property type="match status" value="1"/>
</dbReference>
<keyword evidence="7 8" id="KW-0472">Membrane</keyword>
<evidence type="ECO:0000256" key="3">
    <source>
        <dbReference type="ARBA" id="ARBA00022449"/>
    </source>
</evidence>
<dbReference type="PANTHER" id="PTHR43562:SF4">
    <property type="entry name" value="NA(+)_H(+) ANTIPORTER NHAS5"/>
    <property type="match status" value="1"/>
</dbReference>
<feature type="transmembrane region" description="Helical" evidence="8">
    <location>
        <begin position="166"/>
        <end position="188"/>
    </location>
</feature>
<dbReference type="InterPro" id="IPR038770">
    <property type="entry name" value="Na+/solute_symporter_sf"/>
</dbReference>
<feature type="transmembrane region" description="Helical" evidence="8">
    <location>
        <begin position="194"/>
        <end position="217"/>
    </location>
</feature>
<evidence type="ECO:0000259" key="9">
    <source>
        <dbReference type="Pfam" id="PF00582"/>
    </source>
</evidence>
<dbReference type="GO" id="GO:1902600">
    <property type="term" value="P:proton transmembrane transport"/>
    <property type="evidence" value="ECO:0007669"/>
    <property type="project" value="InterPro"/>
</dbReference>
<dbReference type="eggNOG" id="arCOG00449">
    <property type="taxonomic scope" value="Archaea"/>
</dbReference>
<feature type="transmembrane region" description="Helical" evidence="8">
    <location>
        <begin position="237"/>
        <end position="264"/>
    </location>
</feature>
<dbReference type="Gene3D" id="3.40.50.620">
    <property type="entry name" value="HUPs"/>
    <property type="match status" value="1"/>
</dbReference>
<accession>F8DC30</accession>
<evidence type="ECO:0000256" key="6">
    <source>
        <dbReference type="ARBA" id="ARBA00023065"/>
    </source>
</evidence>
<dbReference type="OrthoDB" id="12029at2157"/>
<dbReference type="Proteomes" id="UP000006794">
    <property type="component" value="Chromosome"/>
</dbReference>
<dbReference type="InterPro" id="IPR006153">
    <property type="entry name" value="Cation/H_exchanger_TM"/>
</dbReference>
<feature type="transmembrane region" description="Helical" evidence="8">
    <location>
        <begin position="377"/>
        <end position="396"/>
    </location>
</feature>
<keyword evidence="2" id="KW-0813">Transport</keyword>
<proteinExistence type="predicted"/>
<name>F8DC30_HALXS</name>
<organism evidence="11 12">
    <name type="scientific">Halopiger xanaduensis (strain DSM 18323 / JCM 14033 / SH-6)</name>
    <dbReference type="NCBI Taxonomy" id="797210"/>
    <lineage>
        <taxon>Archaea</taxon>
        <taxon>Methanobacteriati</taxon>
        <taxon>Methanobacteriota</taxon>
        <taxon>Stenosarchaea group</taxon>
        <taxon>Halobacteria</taxon>
        <taxon>Halobacteriales</taxon>
        <taxon>Natrialbaceae</taxon>
        <taxon>Halopiger</taxon>
    </lineage>
</organism>
<evidence type="ECO:0000313" key="12">
    <source>
        <dbReference type="Proteomes" id="UP000006794"/>
    </source>
</evidence>
<dbReference type="PANTHER" id="PTHR43562">
    <property type="entry name" value="NAPA-TYPE SODIUM/HYDROGEN ANTIPORTER"/>
    <property type="match status" value="1"/>
</dbReference>
<dbReference type="KEGG" id="hxa:Halxa_2525"/>
<feature type="domain" description="UspA" evidence="9">
    <location>
        <begin position="428"/>
        <end position="553"/>
    </location>
</feature>
<feature type="transmembrane region" description="Helical" evidence="8">
    <location>
        <begin position="314"/>
        <end position="336"/>
    </location>
</feature>
<keyword evidence="5 8" id="KW-1133">Transmembrane helix</keyword>
<dbReference type="Gene3D" id="1.20.1530.20">
    <property type="match status" value="1"/>
</dbReference>
<evidence type="ECO:0000259" key="10">
    <source>
        <dbReference type="Pfam" id="PF00999"/>
    </source>
</evidence>
<keyword evidence="3" id="KW-0050">Antiport</keyword>
<dbReference type="InterPro" id="IPR006016">
    <property type="entry name" value="UspA"/>
</dbReference>
<dbReference type="AlphaFoldDB" id="F8DC30"/>
<evidence type="ECO:0000256" key="5">
    <source>
        <dbReference type="ARBA" id="ARBA00022989"/>
    </source>
</evidence>
<comment type="subcellular location">
    <subcellularLocation>
        <location evidence="1">Membrane</location>
        <topology evidence="1">Multi-pass membrane protein</topology>
    </subcellularLocation>
</comment>
<evidence type="ECO:0000256" key="2">
    <source>
        <dbReference type="ARBA" id="ARBA00022448"/>
    </source>
</evidence>
<feature type="transmembrane region" description="Helical" evidence="8">
    <location>
        <begin position="50"/>
        <end position="69"/>
    </location>
</feature>
<evidence type="ECO:0000256" key="1">
    <source>
        <dbReference type="ARBA" id="ARBA00004141"/>
    </source>
</evidence>
<feature type="transmembrane region" description="Helical" evidence="8">
    <location>
        <begin position="135"/>
        <end position="154"/>
    </location>
</feature>
<reference evidence="11 12" key="1">
    <citation type="journal article" date="2012" name="Stand. Genomic Sci.">
        <title>Complete genome sequence of Halopiger xanaduensis type strain (SH-6(T)).</title>
        <authorList>
            <person name="Anderson I."/>
            <person name="Tindall B.J."/>
            <person name="Rohde M."/>
            <person name="Lucas S."/>
            <person name="Han J."/>
            <person name="Lapidus A."/>
            <person name="Cheng J.F."/>
            <person name="Goodwin L."/>
            <person name="Pitluck S."/>
            <person name="Peters L."/>
            <person name="Pati A."/>
            <person name="Mikhailova N."/>
            <person name="Pagani I."/>
            <person name="Teshima H."/>
            <person name="Han C."/>
            <person name="Tapia R."/>
            <person name="Land M."/>
            <person name="Woyke T."/>
            <person name="Klenk H.P."/>
            <person name="Kyrpides N."/>
            <person name="Ivanova N."/>
        </authorList>
    </citation>
    <scope>NUCLEOTIDE SEQUENCE [LARGE SCALE GENOMIC DNA]</scope>
    <source>
        <strain evidence="12">DSM 18323 / JCM 14033 / SH-6</strain>
    </source>
</reference>
<keyword evidence="12" id="KW-1185">Reference proteome</keyword>
<feature type="transmembrane region" description="Helical" evidence="8">
    <location>
        <begin position="25"/>
        <end position="43"/>
    </location>
</feature>
<dbReference type="Pfam" id="PF00582">
    <property type="entry name" value="Usp"/>
    <property type="match status" value="1"/>
</dbReference>
<dbReference type="eggNOG" id="arCOG01953">
    <property type="taxonomic scope" value="Archaea"/>
</dbReference>
<gene>
    <name evidence="11" type="ordered locus">Halxa_2525</name>
</gene>
<dbReference type="InterPro" id="IPR014729">
    <property type="entry name" value="Rossmann-like_a/b/a_fold"/>
</dbReference>
<dbReference type="GO" id="GO:0015297">
    <property type="term" value="F:antiporter activity"/>
    <property type="evidence" value="ECO:0007669"/>
    <property type="project" value="UniProtKB-KW"/>
</dbReference>
<protein>
    <submittedName>
        <fullName evidence="11">Sodium/hydrogen exchanger</fullName>
    </submittedName>
</protein>
<evidence type="ECO:0000256" key="8">
    <source>
        <dbReference type="SAM" id="Phobius"/>
    </source>
</evidence>
<dbReference type="EMBL" id="CP002839">
    <property type="protein sequence ID" value="AEH37143.1"/>
    <property type="molecule type" value="Genomic_DNA"/>
</dbReference>
<keyword evidence="6" id="KW-0406">Ion transport</keyword>